<evidence type="ECO:0000313" key="2">
    <source>
        <dbReference type="Proteomes" id="UP000488506"/>
    </source>
</evidence>
<dbReference type="EMBL" id="WPAF01000009">
    <property type="protein sequence ID" value="KAF0134336.1"/>
    <property type="molecule type" value="Genomic_DNA"/>
</dbReference>
<protein>
    <submittedName>
        <fullName evidence="1">Uncharacterized protein</fullName>
    </submittedName>
</protein>
<sequence>METQSSGKIGQVKSEQGNRIINDLKEILGEKAAERVGEKMSVTEKIVEQYKMGGQKRGVIV</sequence>
<gene>
    <name evidence="1" type="ORF">FD145_716</name>
</gene>
<dbReference type="AlphaFoldDB" id="A0A833L3T6"/>
<comment type="caution">
    <text evidence="1">The sequence shown here is derived from an EMBL/GenBank/DDBJ whole genome shotgun (WGS) entry which is preliminary data.</text>
</comment>
<organism evidence="1 2">
    <name type="scientific">Candidatus Saganbacteria bacterium</name>
    <dbReference type="NCBI Taxonomy" id="2575572"/>
    <lineage>
        <taxon>Bacteria</taxon>
        <taxon>Bacillati</taxon>
        <taxon>Saganbacteria</taxon>
    </lineage>
</organism>
<evidence type="ECO:0000313" key="1">
    <source>
        <dbReference type="EMBL" id="KAF0134336.1"/>
    </source>
</evidence>
<dbReference type="Proteomes" id="UP000488506">
    <property type="component" value="Unassembled WGS sequence"/>
</dbReference>
<name>A0A833L3T6_UNCSA</name>
<proteinExistence type="predicted"/>
<reference evidence="1 2" key="1">
    <citation type="submission" date="2019-12" db="EMBL/GenBank/DDBJ databases">
        <authorList>
            <person name="Wolfe R."/>
            <person name="Danczak R."/>
            <person name="Wilkins M."/>
        </authorList>
    </citation>
    <scope>NUCLEOTIDE SEQUENCE [LARGE SCALE GENOMIC DNA]</scope>
    <source>
        <strain evidence="1">X2_MaxBin.013</strain>
    </source>
</reference>
<accession>A0A833L3T6</accession>